<dbReference type="AlphaFoldDB" id="G3I7S4"/>
<name>G3I7S4_CRIGR</name>
<evidence type="ECO:0000313" key="2">
    <source>
        <dbReference type="Proteomes" id="UP000001075"/>
    </source>
</evidence>
<dbReference type="Proteomes" id="UP000001075">
    <property type="component" value="Unassembled WGS sequence"/>
</dbReference>
<dbReference type="EMBL" id="JH001452">
    <property type="protein sequence ID" value="EGW12279.1"/>
    <property type="molecule type" value="Genomic_DNA"/>
</dbReference>
<accession>G3I7S4</accession>
<dbReference type="InParanoid" id="G3I7S4"/>
<evidence type="ECO:0000313" key="1">
    <source>
        <dbReference type="EMBL" id="EGW12279.1"/>
    </source>
</evidence>
<proteinExistence type="predicted"/>
<sequence length="75" mass="7979">MERGIVSQGKLLQGQEAGMVEQVCTGQEDCLSGTLAAGFYSCLLTVSMEGEWSQADGTLIDLPVSSLQHKADMDL</sequence>
<protein>
    <submittedName>
        <fullName evidence="1">Uncharacterized protein</fullName>
    </submittedName>
</protein>
<organism evidence="1 2">
    <name type="scientific">Cricetulus griseus</name>
    <name type="common">Chinese hamster</name>
    <name type="synonym">Cricetulus barabensis griseus</name>
    <dbReference type="NCBI Taxonomy" id="10029"/>
    <lineage>
        <taxon>Eukaryota</taxon>
        <taxon>Metazoa</taxon>
        <taxon>Chordata</taxon>
        <taxon>Craniata</taxon>
        <taxon>Vertebrata</taxon>
        <taxon>Euteleostomi</taxon>
        <taxon>Mammalia</taxon>
        <taxon>Eutheria</taxon>
        <taxon>Euarchontoglires</taxon>
        <taxon>Glires</taxon>
        <taxon>Rodentia</taxon>
        <taxon>Myomorpha</taxon>
        <taxon>Muroidea</taxon>
        <taxon>Cricetidae</taxon>
        <taxon>Cricetinae</taxon>
        <taxon>Cricetulus</taxon>
    </lineage>
</organism>
<gene>
    <name evidence="1" type="ORF">I79_019571</name>
</gene>
<reference evidence="2" key="1">
    <citation type="journal article" date="2011" name="Nat. Biotechnol.">
        <title>The genomic sequence of the Chinese hamster ovary (CHO)-K1 cell line.</title>
        <authorList>
            <person name="Xu X."/>
            <person name="Nagarajan H."/>
            <person name="Lewis N.E."/>
            <person name="Pan S."/>
            <person name="Cai Z."/>
            <person name="Liu X."/>
            <person name="Chen W."/>
            <person name="Xie M."/>
            <person name="Wang W."/>
            <person name="Hammond S."/>
            <person name="Andersen M.R."/>
            <person name="Neff N."/>
            <person name="Passarelli B."/>
            <person name="Koh W."/>
            <person name="Fan H.C."/>
            <person name="Wang J."/>
            <person name="Gui Y."/>
            <person name="Lee K.H."/>
            <person name="Betenbaugh M.J."/>
            <person name="Quake S.R."/>
            <person name="Famili I."/>
            <person name="Palsson B.O."/>
            <person name="Wang J."/>
        </authorList>
    </citation>
    <scope>NUCLEOTIDE SEQUENCE [LARGE SCALE GENOMIC DNA]</scope>
    <source>
        <strain evidence="2">CHO K1 cell line</strain>
    </source>
</reference>